<feature type="transmembrane region" description="Helical" evidence="2">
    <location>
        <begin position="38"/>
        <end position="59"/>
    </location>
</feature>
<evidence type="ECO:0000256" key="1">
    <source>
        <dbReference type="SAM" id="MobiDB-lite"/>
    </source>
</evidence>
<keyword evidence="4" id="KW-1185">Reference proteome</keyword>
<name>A0A7X1J4Y2_9ACTN</name>
<evidence type="ECO:0000313" key="4">
    <source>
        <dbReference type="Proteomes" id="UP000584670"/>
    </source>
</evidence>
<evidence type="ECO:0000313" key="3">
    <source>
        <dbReference type="EMBL" id="MBC2904301.1"/>
    </source>
</evidence>
<keyword evidence="2" id="KW-0472">Membrane</keyword>
<feature type="transmembrane region" description="Helical" evidence="2">
    <location>
        <begin position="65"/>
        <end position="83"/>
    </location>
</feature>
<keyword evidence="2" id="KW-0812">Transmembrane</keyword>
<gene>
    <name evidence="3" type="ORF">H4N64_22245</name>
</gene>
<dbReference type="EMBL" id="JACMSF010000024">
    <property type="protein sequence ID" value="MBC2904301.1"/>
    <property type="molecule type" value="Genomic_DNA"/>
</dbReference>
<dbReference type="Proteomes" id="UP000584670">
    <property type="component" value="Unassembled WGS sequence"/>
</dbReference>
<dbReference type="AlphaFoldDB" id="A0A7X1J4Y2"/>
<reference evidence="3 4" key="1">
    <citation type="submission" date="2020-08" db="EMBL/GenBank/DDBJ databases">
        <title>Streptomyces sp. PSKA01 genome sequencing and assembly.</title>
        <authorList>
            <person name="Mandal S."/>
            <person name="Maiti P.K."/>
            <person name="Das P."/>
        </authorList>
    </citation>
    <scope>NUCLEOTIDE SEQUENCE [LARGE SCALE GENOMIC DNA]</scope>
    <source>
        <strain evidence="3 4">PSKA01</strain>
    </source>
</reference>
<evidence type="ECO:0000256" key="2">
    <source>
        <dbReference type="SAM" id="Phobius"/>
    </source>
</evidence>
<keyword evidence="2" id="KW-1133">Transmembrane helix</keyword>
<accession>A0A7X1J4Y2</accession>
<comment type="caution">
    <text evidence="3">The sequence shown here is derived from an EMBL/GenBank/DDBJ whole genome shotgun (WGS) entry which is preliminary data.</text>
</comment>
<organism evidence="3 4">
    <name type="scientific">Streptomyces cupreus</name>
    <dbReference type="NCBI Taxonomy" id="2759956"/>
    <lineage>
        <taxon>Bacteria</taxon>
        <taxon>Bacillati</taxon>
        <taxon>Actinomycetota</taxon>
        <taxon>Actinomycetes</taxon>
        <taxon>Kitasatosporales</taxon>
        <taxon>Streptomycetaceae</taxon>
        <taxon>Streptomyces</taxon>
    </lineage>
</organism>
<protein>
    <submittedName>
        <fullName evidence="3">Uncharacterized protein</fullName>
    </submittedName>
</protein>
<sequence length="225" mass="25326">MARLSWTSGTFESRRARRRQAVRLLRARGLYGPRFRDVLPALALVVAAVCSVVALLAWGYRAAGIAVPLVGVVVVVCAVTLWVRRRRPGARRRLGYYTPDELLELDTEGLALAVARMLRRDGWRVRLMPAPDRPRVCARNTDGRHLDVAFRPVAEPLPDEDQPHPPARRGQPDKETLRLVVHRGSFAPRDVRWARREGKTRLLDGSALRRWGAGEPLGELLTEEV</sequence>
<feature type="region of interest" description="Disordered" evidence="1">
    <location>
        <begin position="154"/>
        <end position="175"/>
    </location>
</feature>
<proteinExistence type="predicted"/>